<organism evidence="1 2">
    <name type="scientific">Catharanthus roseus</name>
    <name type="common">Madagascar periwinkle</name>
    <name type="synonym">Vinca rosea</name>
    <dbReference type="NCBI Taxonomy" id="4058"/>
    <lineage>
        <taxon>Eukaryota</taxon>
        <taxon>Viridiplantae</taxon>
        <taxon>Streptophyta</taxon>
        <taxon>Embryophyta</taxon>
        <taxon>Tracheophyta</taxon>
        <taxon>Spermatophyta</taxon>
        <taxon>Magnoliopsida</taxon>
        <taxon>eudicotyledons</taxon>
        <taxon>Gunneridae</taxon>
        <taxon>Pentapetalae</taxon>
        <taxon>asterids</taxon>
        <taxon>lamiids</taxon>
        <taxon>Gentianales</taxon>
        <taxon>Apocynaceae</taxon>
        <taxon>Rauvolfioideae</taxon>
        <taxon>Vinceae</taxon>
        <taxon>Catharanthinae</taxon>
        <taxon>Catharanthus</taxon>
    </lineage>
</organism>
<keyword evidence="2" id="KW-1185">Reference proteome</keyword>
<comment type="caution">
    <text evidence="1">The sequence shown here is derived from an EMBL/GenBank/DDBJ whole genome shotgun (WGS) entry which is preliminary data.</text>
</comment>
<gene>
    <name evidence="1" type="ORF">M9H77_06844</name>
</gene>
<evidence type="ECO:0000313" key="1">
    <source>
        <dbReference type="EMBL" id="KAI5675894.1"/>
    </source>
</evidence>
<protein>
    <submittedName>
        <fullName evidence="1">Uncharacterized protein</fullName>
    </submittedName>
</protein>
<dbReference type="EMBL" id="CM044702">
    <property type="protein sequence ID" value="KAI5675894.1"/>
    <property type="molecule type" value="Genomic_DNA"/>
</dbReference>
<name>A0ACC0BTF7_CATRO</name>
<sequence length="240" mass="27395">MKFEHCPLLLDKKNFYIYKLDTNFEIWVPMERLGNVALFVGENESVSFNTAEDGVGERGGLTKNSILFSDDFWKNGLVNMIATAMELSTTLEFSIWKMESTICGEMDRNLLRSGNIFFSTHYNSLPEKKKKKNFMCLDSNSKRWVPIERVGNVPILLGRNESLSFSTSENDAGEGGGLKKNSIYFTDDFWEKNPVNMKSVNVLELITRYGIFNLEDGSIEEISLYATHRDLSLSFLLPSF</sequence>
<proteinExistence type="predicted"/>
<accession>A0ACC0BTF7</accession>
<reference evidence="2" key="1">
    <citation type="journal article" date="2023" name="Nat. Plants">
        <title>Single-cell RNA sequencing provides a high-resolution roadmap for understanding the multicellular compartmentation of specialized metabolism.</title>
        <authorList>
            <person name="Sun S."/>
            <person name="Shen X."/>
            <person name="Li Y."/>
            <person name="Li Y."/>
            <person name="Wang S."/>
            <person name="Li R."/>
            <person name="Zhang H."/>
            <person name="Shen G."/>
            <person name="Guo B."/>
            <person name="Wei J."/>
            <person name="Xu J."/>
            <person name="St-Pierre B."/>
            <person name="Chen S."/>
            <person name="Sun C."/>
        </authorList>
    </citation>
    <scope>NUCLEOTIDE SEQUENCE [LARGE SCALE GENOMIC DNA]</scope>
</reference>
<dbReference type="Proteomes" id="UP001060085">
    <property type="component" value="Linkage Group LG02"/>
</dbReference>
<evidence type="ECO:0000313" key="2">
    <source>
        <dbReference type="Proteomes" id="UP001060085"/>
    </source>
</evidence>